<evidence type="ECO:0000313" key="7">
    <source>
        <dbReference type="Proteomes" id="UP000287188"/>
    </source>
</evidence>
<feature type="compositionally biased region" description="Low complexity" evidence="4">
    <location>
        <begin position="427"/>
        <end position="437"/>
    </location>
</feature>
<dbReference type="Proteomes" id="UP000287188">
    <property type="component" value="Unassembled WGS sequence"/>
</dbReference>
<dbReference type="CDD" id="cd05688">
    <property type="entry name" value="S1_RPS1_repeat_ec3"/>
    <property type="match status" value="1"/>
</dbReference>
<name>A0A402AMD6_9CHLR</name>
<dbReference type="CDD" id="cd05687">
    <property type="entry name" value="S1_RPS1_repeat_ec1_hs1"/>
    <property type="match status" value="1"/>
</dbReference>
<dbReference type="RefSeq" id="WP_126551919.1">
    <property type="nucleotide sequence ID" value="NZ_BIFS01000001.1"/>
</dbReference>
<dbReference type="SMART" id="SM00316">
    <property type="entry name" value="S1"/>
    <property type="match status" value="4"/>
</dbReference>
<dbReference type="SUPFAM" id="SSF50249">
    <property type="entry name" value="Nucleic acid-binding proteins"/>
    <property type="match status" value="4"/>
</dbReference>
<dbReference type="InterPro" id="IPR035104">
    <property type="entry name" value="Ribosomal_protein_S1-like"/>
</dbReference>
<accession>A0A402AMD6</accession>
<feature type="domain" description="S1 motif" evidence="5">
    <location>
        <begin position="152"/>
        <end position="231"/>
    </location>
</feature>
<gene>
    <name evidence="6" type="ORF">KDK_40090</name>
</gene>
<dbReference type="GO" id="GO:0003735">
    <property type="term" value="F:structural constituent of ribosome"/>
    <property type="evidence" value="ECO:0007669"/>
    <property type="project" value="TreeGrafter"/>
</dbReference>
<dbReference type="GO" id="GO:0006412">
    <property type="term" value="P:translation"/>
    <property type="evidence" value="ECO:0007669"/>
    <property type="project" value="TreeGrafter"/>
</dbReference>
<dbReference type="EMBL" id="BIFS01000001">
    <property type="protein sequence ID" value="GCE20209.1"/>
    <property type="molecule type" value="Genomic_DNA"/>
</dbReference>
<dbReference type="FunFam" id="2.40.50.140:FF:000039">
    <property type="entry name" value="30S ribosomal protein S1"/>
    <property type="match status" value="1"/>
</dbReference>
<dbReference type="Pfam" id="PF00575">
    <property type="entry name" value="S1"/>
    <property type="match status" value="4"/>
</dbReference>
<keyword evidence="7" id="KW-1185">Reference proteome</keyword>
<comment type="caution">
    <text evidence="6">The sequence shown here is derived from an EMBL/GenBank/DDBJ whole genome shotgun (WGS) entry which is preliminary data.</text>
</comment>
<dbReference type="GO" id="GO:0003729">
    <property type="term" value="F:mRNA binding"/>
    <property type="evidence" value="ECO:0007669"/>
    <property type="project" value="TreeGrafter"/>
</dbReference>
<protein>
    <recommendedName>
        <fullName evidence="5">S1 motif domain-containing protein</fullName>
    </recommendedName>
</protein>
<evidence type="ECO:0000256" key="4">
    <source>
        <dbReference type="SAM" id="MobiDB-lite"/>
    </source>
</evidence>
<proteinExistence type="inferred from homology"/>
<feature type="region of interest" description="Disordered" evidence="4">
    <location>
        <begin position="407"/>
        <end position="514"/>
    </location>
</feature>
<feature type="domain" description="S1 motif" evidence="5">
    <location>
        <begin position="66"/>
        <end position="134"/>
    </location>
</feature>
<dbReference type="InterPro" id="IPR003029">
    <property type="entry name" value="S1_domain"/>
</dbReference>
<dbReference type="PROSITE" id="PS50126">
    <property type="entry name" value="S1"/>
    <property type="match status" value="4"/>
</dbReference>
<evidence type="ECO:0000256" key="3">
    <source>
        <dbReference type="ARBA" id="ARBA00023274"/>
    </source>
</evidence>
<feature type="domain" description="S1 motif" evidence="5">
    <location>
        <begin position="252"/>
        <end position="320"/>
    </location>
</feature>
<dbReference type="AlphaFoldDB" id="A0A402AMD6"/>
<dbReference type="PRINTS" id="PR00681">
    <property type="entry name" value="RIBOSOMALS1"/>
</dbReference>
<sequence length="514" mass="56692">MHAQKHGDLSTMPAANQNSGRVQTMIEGNDLQGQNNSNPEEMEEFNQNEMAALLAESANPISIKRGDVVEGVIVRIDQDEILVDIGLKSEGVLSTKELPSSGYGSFSELHLNDKVLVYVIQPETSEGHAVLSLKRANTERQWRIAEEQYKNNELLKAKVIDYNKGGLIVDVAGIRGFVPISQILNLKREEVAAGGENQETAAKLQGMKDKELQLKIIEINRARNRLILSERLAVQEWRQRRREELLDELKAGEVRKGVVSNLANFGAFVDLGGADGLVHISQLAWSRVNHPSEVLHVGQEVEVQVLSVDKDKKKIALSIKRAEVDPWTTVEQRYTPGQVVTGTVTKIAPFGAFARIEDGIEGLIHLSELTPGTDPKSVLHEGAQLQLRILRIDAERRRLGLSLRQADEVDAKEAATEIPEQEEVETESVTTPELPSEAPVAETPAAPSTPSLESLPAHTETAPSKRDRGEQRRERQDRSSEGGHDEGELTAMAEAFRAAARQRSAKEDTDTSEQ</sequence>
<keyword evidence="3" id="KW-0687">Ribonucleoprotein</keyword>
<dbReference type="OrthoDB" id="9804077at2"/>
<feature type="domain" description="S1 motif" evidence="5">
    <location>
        <begin position="337"/>
        <end position="404"/>
    </location>
</feature>
<dbReference type="CDD" id="cd04465">
    <property type="entry name" value="S1_RPS1_repeat_ec2_hs2"/>
    <property type="match status" value="1"/>
</dbReference>
<evidence type="ECO:0000256" key="2">
    <source>
        <dbReference type="ARBA" id="ARBA00022980"/>
    </source>
</evidence>
<dbReference type="InterPro" id="IPR012340">
    <property type="entry name" value="NA-bd_OB-fold"/>
</dbReference>
<dbReference type="Gene3D" id="2.40.50.140">
    <property type="entry name" value="Nucleic acid-binding proteins"/>
    <property type="match status" value="4"/>
</dbReference>
<evidence type="ECO:0000256" key="1">
    <source>
        <dbReference type="ARBA" id="ARBA00006767"/>
    </source>
</evidence>
<dbReference type="PANTHER" id="PTHR10724:SF7">
    <property type="entry name" value="SMALL RIBOSOMAL SUBUNIT PROTEIN BS1C"/>
    <property type="match status" value="1"/>
</dbReference>
<comment type="similarity">
    <text evidence="1">Belongs to the bacterial ribosomal protein bS1 family.</text>
</comment>
<reference evidence="7" key="1">
    <citation type="submission" date="2018-12" db="EMBL/GenBank/DDBJ databases">
        <title>Tengunoibacter tsumagoiensis gen. nov., sp. nov., Dictyobacter kobayashii sp. nov., D. alpinus sp. nov., and D. joshuensis sp. nov. and description of Dictyobacteraceae fam. nov. within the order Ktedonobacterales isolated from Tengu-no-mugimeshi.</title>
        <authorList>
            <person name="Wang C.M."/>
            <person name="Zheng Y."/>
            <person name="Sakai Y."/>
            <person name="Toyoda A."/>
            <person name="Minakuchi Y."/>
            <person name="Abe K."/>
            <person name="Yokota A."/>
            <person name="Yabe S."/>
        </authorList>
    </citation>
    <scope>NUCLEOTIDE SEQUENCE [LARGE SCALE GENOMIC DNA]</scope>
    <source>
        <strain evidence="7">Uno11</strain>
    </source>
</reference>
<evidence type="ECO:0000313" key="6">
    <source>
        <dbReference type="EMBL" id="GCE20209.1"/>
    </source>
</evidence>
<feature type="compositionally biased region" description="Basic and acidic residues" evidence="4">
    <location>
        <begin position="463"/>
        <end position="487"/>
    </location>
</feature>
<feature type="compositionally biased region" description="Basic and acidic residues" evidence="4">
    <location>
        <begin position="504"/>
        <end position="514"/>
    </location>
</feature>
<evidence type="ECO:0000259" key="5">
    <source>
        <dbReference type="PROSITE" id="PS50126"/>
    </source>
</evidence>
<dbReference type="InterPro" id="IPR050437">
    <property type="entry name" value="Ribos_protein_bS1-like"/>
</dbReference>
<organism evidence="6 7">
    <name type="scientific">Dictyobacter kobayashii</name>
    <dbReference type="NCBI Taxonomy" id="2014872"/>
    <lineage>
        <taxon>Bacteria</taxon>
        <taxon>Bacillati</taxon>
        <taxon>Chloroflexota</taxon>
        <taxon>Ktedonobacteria</taxon>
        <taxon>Ktedonobacterales</taxon>
        <taxon>Dictyobacteraceae</taxon>
        <taxon>Dictyobacter</taxon>
    </lineage>
</organism>
<feature type="compositionally biased region" description="Low complexity" evidence="4">
    <location>
        <begin position="491"/>
        <end position="502"/>
    </location>
</feature>
<dbReference type="PANTHER" id="PTHR10724">
    <property type="entry name" value="30S RIBOSOMAL PROTEIN S1"/>
    <property type="match status" value="1"/>
</dbReference>
<keyword evidence="2" id="KW-0689">Ribosomal protein</keyword>